<sequence>MALRSDEPCDGPSEEDMWRKQQNQIDDSDITIDGVTYKKHDAMYPEVLAKFAAAMEAATAKIPPQVLADLAAARAEMVDAERACDSKAHARAAFKYKEVCDQAARDGYLPEDPPGYDPVHSAFAVTFFVLYDVKMLVVSLRERPGLLDAHVHPECADCVDGVTVAPAAALATPLLAGEV</sequence>
<feature type="region of interest" description="Disordered" evidence="1">
    <location>
        <begin position="1"/>
        <end position="25"/>
    </location>
</feature>
<evidence type="ECO:0000313" key="2">
    <source>
        <dbReference type="EMBL" id="KAK7230433.1"/>
    </source>
</evidence>
<comment type="caution">
    <text evidence="2">The sequence shown here is derived from an EMBL/GenBank/DDBJ whole genome shotgun (WGS) entry which is preliminary data.</text>
</comment>
<evidence type="ECO:0000256" key="1">
    <source>
        <dbReference type="SAM" id="MobiDB-lite"/>
    </source>
</evidence>
<reference evidence="2 3" key="1">
    <citation type="submission" date="2024-03" db="EMBL/GenBank/DDBJ databases">
        <title>Aureococcus anophagefferens CCMP1851 and Kratosvirus quantuckense: Draft genome of a second virus-susceptible host strain in the model system.</title>
        <authorList>
            <person name="Chase E."/>
            <person name="Truchon A.R."/>
            <person name="Schepens W."/>
            <person name="Wilhelm S.W."/>
        </authorList>
    </citation>
    <scope>NUCLEOTIDE SEQUENCE [LARGE SCALE GENOMIC DNA]</scope>
    <source>
        <strain evidence="2 3">CCMP1851</strain>
    </source>
</reference>
<gene>
    <name evidence="2" type="ORF">SO694_00188028</name>
</gene>
<evidence type="ECO:0000313" key="3">
    <source>
        <dbReference type="Proteomes" id="UP001363151"/>
    </source>
</evidence>
<accession>A0ABR1FGN0</accession>
<dbReference type="Proteomes" id="UP001363151">
    <property type="component" value="Unassembled WGS sequence"/>
</dbReference>
<organism evidence="2 3">
    <name type="scientific">Aureococcus anophagefferens</name>
    <name type="common">Harmful bloom alga</name>
    <dbReference type="NCBI Taxonomy" id="44056"/>
    <lineage>
        <taxon>Eukaryota</taxon>
        <taxon>Sar</taxon>
        <taxon>Stramenopiles</taxon>
        <taxon>Ochrophyta</taxon>
        <taxon>Pelagophyceae</taxon>
        <taxon>Pelagomonadales</taxon>
        <taxon>Pelagomonadaceae</taxon>
        <taxon>Aureococcus</taxon>
    </lineage>
</organism>
<keyword evidence="3" id="KW-1185">Reference proteome</keyword>
<name>A0ABR1FGN0_AURAN</name>
<dbReference type="EMBL" id="JBBJCI010000433">
    <property type="protein sequence ID" value="KAK7230433.1"/>
    <property type="molecule type" value="Genomic_DNA"/>
</dbReference>
<protein>
    <submittedName>
        <fullName evidence="2">Uncharacterized protein</fullName>
    </submittedName>
</protein>
<proteinExistence type="predicted"/>